<keyword evidence="2" id="KW-1185">Reference proteome</keyword>
<accession>A0A6I7HIJ2</accession>
<reference evidence="1 2" key="1">
    <citation type="submission" date="2018-07" db="EMBL/GenBank/DDBJ databases">
        <title>Genomic Encyclopedia of Type Strains, Phase IV (KMG-IV): sequencing the most valuable type-strain genomes for metagenomic binning, comparative biology and taxonomic classification.</title>
        <authorList>
            <person name="Goeker M."/>
        </authorList>
    </citation>
    <scope>NUCLEOTIDE SEQUENCE [LARGE SCALE GENOMIC DNA]</scope>
    <source>
        <strain evidence="1 2">DSM 25528</strain>
    </source>
</reference>
<dbReference type="RefSeq" id="WP_114364202.1">
    <property type="nucleotide sequence ID" value="NZ_QPIX01000009.1"/>
</dbReference>
<name>A0A6I7HIJ2_9HYPH</name>
<dbReference type="Proteomes" id="UP000252582">
    <property type="component" value="Unassembled WGS sequence"/>
</dbReference>
<sequence>MAQANEKWLEIAKIPLPERLSLRSIAASNLGNVAESRIRDGYTQEEIEAGVDMLDPVERLQQWEPVNPRSVALTMCLTIGWDDNPGADDFHVHVVTNDLRSHLPRRSSAWLFVDVFDWRDVLSSFLNILRKCERSTWEESLVELRKRFAWEYERTSEFR</sequence>
<proteinExistence type="predicted"/>
<comment type="caution">
    <text evidence="1">The sequence shown here is derived from an EMBL/GenBank/DDBJ whole genome shotgun (WGS) entry which is preliminary data.</text>
</comment>
<dbReference type="Pfam" id="PF15586">
    <property type="entry name" value="Imm8"/>
    <property type="match status" value="1"/>
</dbReference>
<protein>
    <submittedName>
        <fullName evidence="1">Immunity protein 8 of polymorphic toxin system</fullName>
    </submittedName>
</protein>
<dbReference type="InterPro" id="IPR028964">
    <property type="entry name" value="Imm8"/>
</dbReference>
<organism evidence="1 2">
    <name type="scientific">Ciceribacter lividus</name>
    <dbReference type="NCBI Taxonomy" id="1197950"/>
    <lineage>
        <taxon>Bacteria</taxon>
        <taxon>Pseudomonadati</taxon>
        <taxon>Pseudomonadota</taxon>
        <taxon>Alphaproteobacteria</taxon>
        <taxon>Hyphomicrobiales</taxon>
        <taxon>Rhizobiaceae</taxon>
        <taxon>Ciceribacter</taxon>
    </lineage>
</organism>
<gene>
    <name evidence="1" type="ORF">DFR48_10935</name>
</gene>
<evidence type="ECO:0000313" key="1">
    <source>
        <dbReference type="EMBL" id="RCW21925.1"/>
    </source>
</evidence>
<dbReference type="AlphaFoldDB" id="A0A6I7HIJ2"/>
<dbReference type="EMBL" id="QPIX01000009">
    <property type="protein sequence ID" value="RCW21925.1"/>
    <property type="molecule type" value="Genomic_DNA"/>
</dbReference>
<evidence type="ECO:0000313" key="2">
    <source>
        <dbReference type="Proteomes" id="UP000252582"/>
    </source>
</evidence>